<organism evidence="21 22">
    <name type="scientific">Denticeps clupeoides</name>
    <name type="common">denticle herring</name>
    <dbReference type="NCBI Taxonomy" id="299321"/>
    <lineage>
        <taxon>Eukaryota</taxon>
        <taxon>Metazoa</taxon>
        <taxon>Chordata</taxon>
        <taxon>Craniata</taxon>
        <taxon>Vertebrata</taxon>
        <taxon>Euteleostomi</taxon>
        <taxon>Actinopterygii</taxon>
        <taxon>Neopterygii</taxon>
        <taxon>Teleostei</taxon>
        <taxon>Clupei</taxon>
        <taxon>Clupeiformes</taxon>
        <taxon>Denticipitoidei</taxon>
        <taxon>Denticipitidae</taxon>
        <taxon>Denticeps</taxon>
    </lineage>
</organism>
<dbReference type="InterPro" id="IPR050127">
    <property type="entry name" value="Serine_Proteases_S1"/>
</dbReference>
<evidence type="ECO:0000256" key="5">
    <source>
        <dbReference type="ARBA" id="ARBA00022737"/>
    </source>
</evidence>
<dbReference type="InterPro" id="IPR009003">
    <property type="entry name" value="Peptidase_S1_PA"/>
</dbReference>
<dbReference type="Pfam" id="PF00057">
    <property type="entry name" value="Ldl_recept_a"/>
    <property type="match status" value="2"/>
</dbReference>
<dbReference type="Gene3D" id="3.30.60.30">
    <property type="match status" value="1"/>
</dbReference>
<evidence type="ECO:0000313" key="21">
    <source>
        <dbReference type="Ensembl" id="ENSDCDP00010000709.1"/>
    </source>
</evidence>
<dbReference type="Gene3D" id="2.40.10.10">
    <property type="entry name" value="Trypsin-like serine proteases"/>
    <property type="match status" value="1"/>
</dbReference>
<evidence type="ECO:0000259" key="19">
    <source>
        <dbReference type="PROSITE" id="PS50287"/>
    </source>
</evidence>
<dbReference type="SMART" id="SM00202">
    <property type="entry name" value="SR"/>
    <property type="match status" value="1"/>
</dbReference>
<dbReference type="PRINTS" id="PR00722">
    <property type="entry name" value="CHYMOTRYPSIN"/>
</dbReference>
<dbReference type="SUPFAM" id="SSF100895">
    <property type="entry name" value="Kazal-type serine protease inhibitors"/>
    <property type="match status" value="1"/>
</dbReference>
<feature type="domain" description="SRCR" evidence="19">
    <location>
        <begin position="184"/>
        <end position="290"/>
    </location>
</feature>
<keyword evidence="7 15" id="KW-0720">Serine protease</keyword>
<dbReference type="AlphaFoldDB" id="A0AAY3ZW98"/>
<dbReference type="SUPFAM" id="SSF50494">
    <property type="entry name" value="Trypsin-like serine proteases"/>
    <property type="match status" value="1"/>
</dbReference>
<evidence type="ECO:0000313" key="22">
    <source>
        <dbReference type="Proteomes" id="UP000694580"/>
    </source>
</evidence>
<dbReference type="GeneTree" id="ENSGT00930000151042"/>
<evidence type="ECO:0000256" key="1">
    <source>
        <dbReference type="ARBA" id="ARBA00004239"/>
    </source>
</evidence>
<dbReference type="PROSITE" id="PS00135">
    <property type="entry name" value="TRYPSIN_SER"/>
    <property type="match status" value="1"/>
</dbReference>
<dbReference type="GO" id="GO:0002376">
    <property type="term" value="P:immune system process"/>
    <property type="evidence" value="ECO:0007669"/>
    <property type="project" value="UniProtKB-KW"/>
</dbReference>
<keyword evidence="22" id="KW-1185">Reference proteome</keyword>
<keyword evidence="4 17" id="KW-0732">Signal</keyword>
<evidence type="ECO:0000256" key="3">
    <source>
        <dbReference type="ARBA" id="ARBA00022670"/>
    </source>
</evidence>
<evidence type="ECO:0000256" key="15">
    <source>
        <dbReference type="RuleBase" id="RU363034"/>
    </source>
</evidence>
<evidence type="ECO:0000256" key="2">
    <source>
        <dbReference type="ARBA" id="ARBA00022525"/>
    </source>
</evidence>
<reference evidence="21" key="2">
    <citation type="submission" date="2025-08" db="UniProtKB">
        <authorList>
            <consortium name="Ensembl"/>
        </authorList>
    </citation>
    <scope>IDENTIFICATION</scope>
</reference>
<sequence length="658" mass="71979">MWAFLWQCVLVPQRDMELMKGLLLLVLLLHITHASLSVGSDEEQKVKNVATTSATPTTPTTPTTAPSQTSAATSPSPVTRAVATDDFLGPETCVRESYTHRSCAKVFCPPWMRCMEGKCDCKMPYLCPRVGQSACGLDGRKYFSFCQTMAAACRLQKNVFSHFGDKCSADGVFKTSVKSRHRVLELSWPGRRVLVSADGWDLAAANVACQDVTRREEGVARGAVSAAKAIFSSVRAEAADWPTECVSVKCTGSELSLAECKIFRLAQVNPHTKIAMARCHSSIREAGLCEFQCVNGRCVKMEHTCDGKDHCGDGSDEMCCKKCRNKGFWCQSGVCVPQHAVGDGIVDCLGGDDEVAGGAGVVEKAAPGSQQKPEILSDPKKEIKVTRDWLEQLDCGIPNTTYVPPEDKHRTRTKRVVGGAVAERTQIQWQVAVQEDGVISCGGAYLGGCWVLTAAHCVRPKPEAFRVKFSLWQKRSRQSTTDISFVKNIFIHHEYDAVTYRNDIALIQLQNLGGVSECLLPNPAISAVCVPWSPLQFQPGDTCTISGWGRNKVGDMANELLWANVTLIDNCENFYKSRYHAGMMCAGDLDGEVDSCQGDSGGPLVCRDVGGVSYVWGIVSWGEKCGVKGFPGVYTKVAHYFEWIRRITSWNAVTKYNL</sequence>
<evidence type="ECO:0000256" key="14">
    <source>
        <dbReference type="PROSITE-ProRule" id="PRU00196"/>
    </source>
</evidence>
<dbReference type="Proteomes" id="UP000694580">
    <property type="component" value="Chromosome 1"/>
</dbReference>
<gene>
    <name evidence="21" type="primary">AHCYL2</name>
</gene>
<dbReference type="SUPFAM" id="SSF56487">
    <property type="entry name" value="SRCR-like"/>
    <property type="match status" value="1"/>
</dbReference>
<dbReference type="PANTHER" id="PTHR24264">
    <property type="entry name" value="TRYPSIN-RELATED"/>
    <property type="match status" value="1"/>
</dbReference>
<keyword evidence="5" id="KW-0677">Repeat</keyword>
<evidence type="ECO:0000256" key="17">
    <source>
        <dbReference type="SAM" id="SignalP"/>
    </source>
</evidence>
<keyword evidence="6 15" id="KW-0378">Hydrolase</keyword>
<evidence type="ECO:0000256" key="11">
    <source>
        <dbReference type="ARBA" id="ARBA00036320"/>
    </source>
</evidence>
<keyword evidence="8" id="KW-0391">Immunity</keyword>
<dbReference type="InterPro" id="IPR048719">
    <property type="entry name" value="CFAI_KAZAL"/>
</dbReference>
<dbReference type="Ensembl" id="ENSDCDT00010000738.1">
    <property type="protein sequence ID" value="ENSDCDP00010000709.1"/>
    <property type="gene ID" value="ENSDCDG00010000382.1"/>
</dbReference>
<dbReference type="FunFam" id="2.40.10.10:FF:000120">
    <property type="entry name" value="Putative serine protease"/>
    <property type="match status" value="1"/>
</dbReference>
<accession>A0AAY3ZW98</accession>
<dbReference type="InterPro" id="IPR043504">
    <property type="entry name" value="Peptidase_S1_PA_chymotrypsin"/>
</dbReference>
<dbReference type="InterPro" id="IPR003884">
    <property type="entry name" value="FacI_MAC"/>
</dbReference>
<evidence type="ECO:0000259" key="18">
    <source>
        <dbReference type="PROSITE" id="PS50240"/>
    </source>
</evidence>
<keyword evidence="9 14" id="KW-1015">Disulfide bond</keyword>
<comment type="subcellular location">
    <subcellularLocation>
        <location evidence="1">Secreted</location>
        <location evidence="1">Extracellular space</location>
    </subcellularLocation>
</comment>
<comment type="catalytic activity">
    <reaction evidence="11">
        <text>Preferential cleavage: Arg-|-Xaa, Lys-|-Xaa.</text>
        <dbReference type="EC" id="3.4.21.4"/>
    </reaction>
</comment>
<dbReference type="GO" id="GO:0006508">
    <property type="term" value="P:proteolysis"/>
    <property type="evidence" value="ECO:0007669"/>
    <property type="project" value="UniProtKB-KW"/>
</dbReference>
<dbReference type="PROSITE" id="PS00134">
    <property type="entry name" value="TRYPSIN_HIS"/>
    <property type="match status" value="1"/>
</dbReference>
<dbReference type="SUPFAM" id="SSF57424">
    <property type="entry name" value="LDL receptor-like module"/>
    <property type="match status" value="2"/>
</dbReference>
<dbReference type="EC" id="3.4.21.4" evidence="12"/>
<dbReference type="InterPro" id="IPR048722">
    <property type="entry name" value="CFAI_FIMAC_N"/>
</dbReference>
<dbReference type="Pfam" id="PF21287">
    <property type="entry name" value="Kazal_CFAI"/>
    <property type="match status" value="1"/>
</dbReference>
<dbReference type="InterPro" id="IPR001314">
    <property type="entry name" value="Peptidase_S1A"/>
</dbReference>
<evidence type="ECO:0000256" key="12">
    <source>
        <dbReference type="ARBA" id="ARBA00038868"/>
    </source>
</evidence>
<dbReference type="CDD" id="cd00112">
    <property type="entry name" value="LDLa"/>
    <property type="match status" value="2"/>
</dbReference>
<evidence type="ECO:0000256" key="7">
    <source>
        <dbReference type="ARBA" id="ARBA00022825"/>
    </source>
</evidence>
<dbReference type="InterPro" id="IPR036772">
    <property type="entry name" value="SRCR-like_dom_sf"/>
</dbReference>
<dbReference type="InterPro" id="IPR002172">
    <property type="entry name" value="LDrepeatLR_classA_rpt"/>
</dbReference>
<feature type="signal peptide" evidence="17">
    <location>
        <begin position="1"/>
        <end position="34"/>
    </location>
</feature>
<dbReference type="GO" id="GO:0016020">
    <property type="term" value="C:membrane"/>
    <property type="evidence" value="ECO:0007669"/>
    <property type="project" value="InterPro"/>
</dbReference>
<dbReference type="SMART" id="SM00192">
    <property type="entry name" value="LDLa"/>
    <property type="match status" value="2"/>
</dbReference>
<reference evidence="21 22" key="1">
    <citation type="submission" date="2020-06" db="EMBL/GenBank/DDBJ databases">
        <authorList>
            <consortium name="Wellcome Sanger Institute Data Sharing"/>
        </authorList>
    </citation>
    <scope>NUCLEOTIDE SEQUENCE [LARGE SCALE GENOMIC DNA]</scope>
</reference>
<dbReference type="InterPro" id="IPR001254">
    <property type="entry name" value="Trypsin_dom"/>
</dbReference>
<feature type="domain" description="Peptidase S1" evidence="18">
    <location>
        <begin position="416"/>
        <end position="649"/>
    </location>
</feature>
<evidence type="ECO:0000259" key="20">
    <source>
        <dbReference type="PROSITE" id="PS51465"/>
    </source>
</evidence>
<keyword evidence="10" id="KW-0325">Glycoprotein</keyword>
<dbReference type="InterPro" id="IPR023415">
    <property type="entry name" value="LDLR_class-A_CS"/>
</dbReference>
<reference evidence="21" key="3">
    <citation type="submission" date="2025-09" db="UniProtKB">
        <authorList>
            <consortium name="Ensembl"/>
        </authorList>
    </citation>
    <scope>IDENTIFICATION</scope>
</reference>
<dbReference type="PROSITE" id="PS50068">
    <property type="entry name" value="LDLRA_2"/>
    <property type="match status" value="1"/>
</dbReference>
<evidence type="ECO:0000256" key="8">
    <source>
        <dbReference type="ARBA" id="ARBA00022859"/>
    </source>
</evidence>
<dbReference type="PROSITE" id="PS01209">
    <property type="entry name" value="LDLRA_1"/>
    <property type="match status" value="1"/>
</dbReference>
<keyword evidence="3 15" id="KW-0645">Protease</keyword>
<evidence type="ECO:0000256" key="16">
    <source>
        <dbReference type="SAM" id="MobiDB-lite"/>
    </source>
</evidence>
<feature type="region of interest" description="Disordered" evidence="16">
    <location>
        <begin position="47"/>
        <end position="78"/>
    </location>
</feature>
<evidence type="ECO:0000256" key="9">
    <source>
        <dbReference type="ARBA" id="ARBA00023157"/>
    </source>
</evidence>
<dbReference type="CDD" id="cd00190">
    <property type="entry name" value="Tryp_SPc"/>
    <property type="match status" value="1"/>
</dbReference>
<dbReference type="InterPro" id="IPR036058">
    <property type="entry name" value="Kazal_dom_sf"/>
</dbReference>
<dbReference type="InterPro" id="IPR018114">
    <property type="entry name" value="TRYPSIN_HIS"/>
</dbReference>
<dbReference type="InterPro" id="IPR033116">
    <property type="entry name" value="TRYPSIN_SER"/>
</dbReference>
<feature type="disulfide bond" evidence="14">
    <location>
        <begin position="250"/>
        <end position="260"/>
    </location>
</feature>
<evidence type="ECO:0000256" key="4">
    <source>
        <dbReference type="ARBA" id="ARBA00022729"/>
    </source>
</evidence>
<dbReference type="GO" id="GO:0004252">
    <property type="term" value="F:serine-type endopeptidase activity"/>
    <property type="evidence" value="ECO:0007669"/>
    <property type="project" value="UniProtKB-EC"/>
</dbReference>
<keyword evidence="2" id="KW-0964">Secreted</keyword>
<dbReference type="Pfam" id="PF21286">
    <property type="entry name" value="CFAI_FIMAC_N"/>
    <property type="match status" value="1"/>
</dbReference>
<feature type="chain" id="PRO_5044310715" description="trypsin" evidence="17">
    <location>
        <begin position="35"/>
        <end position="658"/>
    </location>
</feature>
<dbReference type="InterPro" id="IPR002350">
    <property type="entry name" value="Kazal_dom"/>
</dbReference>
<dbReference type="GO" id="GO:0005615">
    <property type="term" value="C:extracellular space"/>
    <property type="evidence" value="ECO:0007669"/>
    <property type="project" value="TreeGrafter"/>
</dbReference>
<dbReference type="PROSITE" id="PS51465">
    <property type="entry name" value="KAZAL_2"/>
    <property type="match status" value="1"/>
</dbReference>
<dbReference type="Gene3D" id="3.10.250.10">
    <property type="entry name" value="SRCR-like domain"/>
    <property type="match status" value="1"/>
</dbReference>
<dbReference type="InterPro" id="IPR001190">
    <property type="entry name" value="SRCR"/>
</dbReference>
<dbReference type="Gene3D" id="4.10.400.10">
    <property type="entry name" value="Low-density Lipoprotein Receptor"/>
    <property type="match status" value="2"/>
</dbReference>
<proteinExistence type="predicted"/>
<feature type="compositionally biased region" description="Low complexity" evidence="16">
    <location>
        <begin position="50"/>
        <end position="77"/>
    </location>
</feature>
<dbReference type="PANTHER" id="PTHR24264:SF83">
    <property type="entry name" value="COMPLEMENT FACTOR I"/>
    <property type="match status" value="1"/>
</dbReference>
<dbReference type="SMART" id="SM00020">
    <property type="entry name" value="Tryp_SPc"/>
    <property type="match status" value="1"/>
</dbReference>
<evidence type="ECO:0000256" key="6">
    <source>
        <dbReference type="ARBA" id="ARBA00022801"/>
    </source>
</evidence>
<evidence type="ECO:0000256" key="10">
    <source>
        <dbReference type="ARBA" id="ARBA00023180"/>
    </source>
</evidence>
<dbReference type="InterPro" id="IPR036055">
    <property type="entry name" value="LDL_receptor-like_sf"/>
</dbReference>
<comment type="caution">
    <text evidence="14">Lacks conserved residue(s) required for the propagation of feature annotation.</text>
</comment>
<feature type="disulfide bond" evidence="13">
    <location>
        <begin position="305"/>
        <end position="320"/>
    </location>
</feature>
<dbReference type="Pfam" id="PF00089">
    <property type="entry name" value="Trypsin"/>
    <property type="match status" value="1"/>
</dbReference>
<evidence type="ECO:0000256" key="13">
    <source>
        <dbReference type="PROSITE-ProRule" id="PRU00124"/>
    </source>
</evidence>
<feature type="disulfide bond" evidence="13">
    <location>
        <begin position="293"/>
        <end position="311"/>
    </location>
</feature>
<name>A0AAY3ZW98_9TELE</name>
<dbReference type="PROSITE" id="PS50240">
    <property type="entry name" value="TRYPSIN_DOM"/>
    <property type="match status" value="1"/>
</dbReference>
<dbReference type="SMART" id="SM00057">
    <property type="entry name" value="FIMAC"/>
    <property type="match status" value="1"/>
</dbReference>
<feature type="domain" description="Kazal-like" evidence="20">
    <location>
        <begin position="120"/>
        <end position="166"/>
    </location>
</feature>
<protein>
    <recommendedName>
        <fullName evidence="12">trypsin</fullName>
        <ecNumber evidence="12">3.4.21.4</ecNumber>
    </recommendedName>
</protein>
<dbReference type="PROSITE" id="PS50287">
    <property type="entry name" value="SRCR_2"/>
    <property type="match status" value="1"/>
</dbReference>